<comment type="caution">
    <text evidence="14">The sequence shown here is derived from an EMBL/GenBank/DDBJ whole genome shotgun (WGS) entry which is preliminary data.</text>
</comment>
<dbReference type="InterPro" id="IPR000033">
    <property type="entry name" value="LDLR_classB_rpt"/>
</dbReference>
<feature type="domain" description="EGF-like" evidence="12">
    <location>
        <begin position="281"/>
        <end position="318"/>
    </location>
</feature>
<dbReference type="Gene3D" id="2.40.155.10">
    <property type="entry name" value="Green fluorescent protein"/>
    <property type="match status" value="1"/>
</dbReference>
<evidence type="ECO:0000256" key="5">
    <source>
        <dbReference type="ARBA" id="ARBA00022729"/>
    </source>
</evidence>
<dbReference type="InterPro" id="IPR011042">
    <property type="entry name" value="6-blade_b-propeller_TolB-like"/>
</dbReference>
<evidence type="ECO:0000256" key="4">
    <source>
        <dbReference type="ARBA" id="ARBA00022536"/>
    </source>
</evidence>
<dbReference type="PANTHER" id="PTHR46513">
    <property type="entry name" value="VITELLOGENIN RECEPTOR-LIKE PROTEIN-RELATED-RELATED"/>
    <property type="match status" value="1"/>
</dbReference>
<evidence type="ECO:0000259" key="13">
    <source>
        <dbReference type="PROSITE" id="PS50993"/>
    </source>
</evidence>
<protein>
    <recommendedName>
        <fullName evidence="16">Nidogen</fullName>
    </recommendedName>
</protein>
<dbReference type="InterPro" id="IPR000742">
    <property type="entry name" value="EGF"/>
</dbReference>
<dbReference type="SMART" id="SM00682">
    <property type="entry name" value="G2F"/>
    <property type="match status" value="1"/>
</dbReference>
<dbReference type="EMBL" id="VTPC01090956">
    <property type="protein sequence ID" value="KAF2880542.1"/>
    <property type="molecule type" value="Genomic_DNA"/>
</dbReference>
<dbReference type="PROSITE" id="PS51120">
    <property type="entry name" value="LDLRB"/>
    <property type="match status" value="3"/>
</dbReference>
<accession>A0A8K0FXS5</accession>
<dbReference type="InterPro" id="IPR050778">
    <property type="entry name" value="Cueball_EGF_LRP_Nidogen"/>
</dbReference>
<sequence length="992" mass="109312">MSDGRAYTAISKIPESIGSDIQSLQMLGSVLGWIFAKPVSDAVNGFQLTGGVFNQSATIVFTNTNQKVTLRHKYIGLDVYDQLKLEVDIQGEIPHFPADSKVSMQEYEEQLTLTAPNTVQSSSSRSFSYTSLDGTEIVVPYTVDQSFIFDYCRFVANPVGVTWRSKVSKNFISYEAREQIVRFGLSNKIGPIGESDPCVEGRASCGPNSACVVENDSFRCVCNPGYQDIYKETGEAVCEDMNECQTGLHDCDYNAQCINEIGSYSCRCNSGFEGDGRFCENAKSCQNVQCPENAECAENGLAICQCIAGFTGNGQICTPIVSKSCHTANNCSPYGFCTINPQNNLYSCVCLPGYVGDGYNCQREQIETTTEIVTEAPVTVSCLFGVCFCPAGYERQADTNYCILIEESTTSSVDVTTSEIDTETEPLSCNDLNDCHRDAQCIYEISISSYHCVCNIGFEGDGYDCKASEVSCAQSDVCDIHASCSYNEDVGRSICVCDPGYVGNGKECHLDTGCTSNSDCPPNEQCVFTTQSYECVCKEGFVRDSQQQCIQLGGTCGGGICTENAECLYDYEYQTYYCSCKPDHVGDGITECKPKCNVQNNCALHASCVYDQQLATYHCKCNEGFYGDGLVCYVDKNCHVDPYICDSHAVCIANAERKYICECQPGYVGNGTVCQQSPKHEGNFLLLNQGKATLRIPFDASKRNLAKLTHINEYQTAVGLDIDCLVGRVYWSDISRRVIKSSAYNGSNVTDFITDDIGSPEGLSIDWVSRNIYWTDSTKDTIEVANLETRLRAVLFNTSLVNPRGIAVHPQRGKIFWSDWDRKDPKIEWANADGTGREIFLKGDNVQLPNSLVIDFETERLCYADAGTKKIECIDIDSGYKQTVADNCTYPFGIAVTDEHIYWSDWIVKKIERVDKRTLQRLPPLDVPLGGTNKLYGLVAVPERCLGLTNVCQYYKNQCPSGHICLPDGSGSRRCICGYKIDSPLEKPSCAS</sequence>
<evidence type="ECO:0000256" key="3">
    <source>
        <dbReference type="ARBA" id="ARBA00022530"/>
    </source>
</evidence>
<dbReference type="CDD" id="cd00054">
    <property type="entry name" value="EGF_CA"/>
    <property type="match status" value="1"/>
</dbReference>
<keyword evidence="3" id="KW-0272">Extracellular matrix</keyword>
<dbReference type="Proteomes" id="UP000801492">
    <property type="component" value="Unassembled WGS sequence"/>
</dbReference>
<reference evidence="14" key="1">
    <citation type="submission" date="2019-08" db="EMBL/GenBank/DDBJ databases">
        <title>The genome of the North American firefly Photinus pyralis.</title>
        <authorList>
            <consortium name="Photinus pyralis genome working group"/>
            <person name="Fallon T.R."/>
            <person name="Sander Lower S.E."/>
            <person name="Weng J.-K."/>
        </authorList>
    </citation>
    <scope>NUCLEOTIDE SEQUENCE</scope>
    <source>
        <strain evidence="14">TRF0915ILg1</strain>
        <tissue evidence="14">Whole body</tissue>
    </source>
</reference>
<dbReference type="InterPro" id="IPR018097">
    <property type="entry name" value="EGF_Ca-bd_CS"/>
</dbReference>
<keyword evidence="7" id="KW-0106">Calcium</keyword>
<feature type="domain" description="EGF-like" evidence="12">
    <location>
        <begin position="194"/>
        <end position="232"/>
    </location>
</feature>
<feature type="domain" description="EGF-like" evidence="12">
    <location>
        <begin position="240"/>
        <end position="280"/>
    </location>
</feature>
<feature type="domain" description="EGF-like" evidence="12">
    <location>
        <begin position="321"/>
        <end position="362"/>
    </location>
</feature>
<dbReference type="Pfam" id="PF12947">
    <property type="entry name" value="EGF_3"/>
    <property type="match status" value="4"/>
</dbReference>
<feature type="domain" description="EGF-like" evidence="12">
    <location>
        <begin position="634"/>
        <end position="675"/>
    </location>
</feature>
<dbReference type="GO" id="GO:0017147">
    <property type="term" value="F:Wnt-protein binding"/>
    <property type="evidence" value="ECO:0007669"/>
    <property type="project" value="TreeGrafter"/>
</dbReference>
<proteinExistence type="predicted"/>
<dbReference type="FunFam" id="2.10.25.10:FF:000038">
    <property type="entry name" value="Fibrillin 2"/>
    <property type="match status" value="1"/>
</dbReference>
<dbReference type="InterPro" id="IPR024731">
    <property type="entry name" value="NELL2-like_EGF"/>
</dbReference>
<feature type="repeat" description="LDL-receptor class B" evidence="11">
    <location>
        <begin position="727"/>
        <end position="769"/>
    </location>
</feature>
<feature type="disulfide bond" evidence="10">
    <location>
        <begin position="478"/>
        <end position="495"/>
    </location>
</feature>
<feature type="repeat" description="LDL-receptor class B" evidence="11">
    <location>
        <begin position="813"/>
        <end position="858"/>
    </location>
</feature>
<evidence type="ECO:0000259" key="12">
    <source>
        <dbReference type="PROSITE" id="PS50026"/>
    </source>
</evidence>
<dbReference type="FunFam" id="2.120.10.30:FF:000241">
    <property type="entry name" value="Low-density lipoprotein receptor-related protein 6"/>
    <property type="match status" value="1"/>
</dbReference>
<keyword evidence="6" id="KW-0677">Repeat</keyword>
<evidence type="ECO:0000256" key="2">
    <source>
        <dbReference type="ARBA" id="ARBA00022525"/>
    </source>
</evidence>
<gene>
    <name evidence="14" type="ORF">ILUMI_25629</name>
</gene>
<feature type="domain" description="Nidogen G2 beta-barrel" evidence="13">
    <location>
        <begin position="1"/>
        <end position="199"/>
    </location>
</feature>
<evidence type="ECO:0000256" key="7">
    <source>
        <dbReference type="ARBA" id="ARBA00022837"/>
    </source>
</evidence>
<dbReference type="GO" id="GO:0060070">
    <property type="term" value="P:canonical Wnt signaling pathway"/>
    <property type="evidence" value="ECO:0007669"/>
    <property type="project" value="TreeGrafter"/>
</dbReference>
<dbReference type="PROSITE" id="PS01186">
    <property type="entry name" value="EGF_2"/>
    <property type="match status" value="8"/>
</dbReference>
<keyword evidence="8 10" id="KW-1015">Disulfide bond</keyword>
<keyword evidence="9" id="KW-0325">Glycoprotein</keyword>
<dbReference type="Pfam" id="PF00058">
    <property type="entry name" value="Ldl_recept_b"/>
    <property type="match status" value="3"/>
</dbReference>
<keyword evidence="5" id="KW-0732">Signal</keyword>
<keyword evidence="2" id="KW-0964">Secreted</keyword>
<dbReference type="SMART" id="SM00135">
    <property type="entry name" value="LY"/>
    <property type="match status" value="5"/>
</dbReference>
<dbReference type="PROSITE" id="PS50026">
    <property type="entry name" value="EGF_3"/>
    <property type="match status" value="7"/>
</dbReference>
<dbReference type="SMART" id="SM00181">
    <property type="entry name" value="EGF"/>
    <property type="match status" value="10"/>
</dbReference>
<dbReference type="Pfam" id="PF07645">
    <property type="entry name" value="EGF_CA"/>
    <property type="match status" value="1"/>
</dbReference>
<dbReference type="GO" id="GO:0042813">
    <property type="term" value="F:Wnt receptor activity"/>
    <property type="evidence" value="ECO:0007669"/>
    <property type="project" value="TreeGrafter"/>
</dbReference>
<name>A0A8K0FXS5_IGNLU</name>
<comment type="caution">
    <text evidence="10">Lacks conserved residue(s) required for the propagation of feature annotation.</text>
</comment>
<dbReference type="InterPro" id="IPR009017">
    <property type="entry name" value="GFP"/>
</dbReference>
<comment type="subcellular location">
    <subcellularLocation>
        <location evidence="1">Secreted</location>
        <location evidence="1">Extracellular space</location>
        <location evidence="1">Extracellular matrix</location>
    </subcellularLocation>
</comment>
<evidence type="ECO:0008006" key="16">
    <source>
        <dbReference type="Google" id="ProtNLM"/>
    </source>
</evidence>
<dbReference type="Gene3D" id="2.10.25.10">
    <property type="entry name" value="Laminin"/>
    <property type="match status" value="7"/>
</dbReference>
<dbReference type="InterPro" id="IPR049883">
    <property type="entry name" value="NOTCH1_EGF-like"/>
</dbReference>
<evidence type="ECO:0000256" key="1">
    <source>
        <dbReference type="ARBA" id="ARBA00004498"/>
    </source>
</evidence>
<feature type="domain" description="EGF-like" evidence="12">
    <location>
        <begin position="425"/>
        <end position="466"/>
    </location>
</feature>
<evidence type="ECO:0000313" key="15">
    <source>
        <dbReference type="Proteomes" id="UP000801492"/>
    </source>
</evidence>
<dbReference type="InterPro" id="IPR006605">
    <property type="entry name" value="G2_nidogen/fibulin_G2F"/>
</dbReference>
<evidence type="ECO:0000256" key="10">
    <source>
        <dbReference type="PROSITE-ProRule" id="PRU00076"/>
    </source>
</evidence>
<keyword evidence="4 10" id="KW-0245">EGF-like domain</keyword>
<dbReference type="SUPFAM" id="SSF63825">
    <property type="entry name" value="YWTD domain"/>
    <property type="match status" value="1"/>
</dbReference>
<dbReference type="SMART" id="SM00179">
    <property type="entry name" value="EGF_CA"/>
    <property type="match status" value="4"/>
</dbReference>
<dbReference type="AlphaFoldDB" id="A0A8K0FXS5"/>
<feature type="repeat" description="LDL-receptor class B" evidence="11">
    <location>
        <begin position="770"/>
        <end position="812"/>
    </location>
</feature>
<feature type="disulfide bond" evidence="10">
    <location>
        <begin position="331"/>
        <end position="348"/>
    </location>
</feature>
<dbReference type="SUPFAM" id="SSF57196">
    <property type="entry name" value="EGF/Laminin"/>
    <property type="match status" value="1"/>
</dbReference>
<evidence type="ECO:0000256" key="11">
    <source>
        <dbReference type="PROSITE-ProRule" id="PRU00461"/>
    </source>
</evidence>
<dbReference type="InterPro" id="IPR001881">
    <property type="entry name" value="EGF-like_Ca-bd_dom"/>
</dbReference>
<dbReference type="SUPFAM" id="SSF54511">
    <property type="entry name" value="GFP-like"/>
    <property type="match status" value="1"/>
</dbReference>
<feature type="disulfide bond" evidence="10">
    <location>
        <begin position="435"/>
        <end position="452"/>
    </location>
</feature>
<dbReference type="InterPro" id="IPR000152">
    <property type="entry name" value="EGF-type_Asp/Asn_hydroxyl_site"/>
</dbReference>
<dbReference type="PROSITE" id="PS01187">
    <property type="entry name" value="EGF_CA"/>
    <property type="match status" value="1"/>
</dbReference>
<organism evidence="14 15">
    <name type="scientific">Ignelater luminosus</name>
    <name type="common">Cucubano</name>
    <name type="synonym">Pyrophorus luminosus</name>
    <dbReference type="NCBI Taxonomy" id="2038154"/>
    <lineage>
        <taxon>Eukaryota</taxon>
        <taxon>Metazoa</taxon>
        <taxon>Ecdysozoa</taxon>
        <taxon>Arthropoda</taxon>
        <taxon>Hexapoda</taxon>
        <taxon>Insecta</taxon>
        <taxon>Pterygota</taxon>
        <taxon>Neoptera</taxon>
        <taxon>Endopterygota</taxon>
        <taxon>Coleoptera</taxon>
        <taxon>Polyphaga</taxon>
        <taxon>Elateriformia</taxon>
        <taxon>Elateroidea</taxon>
        <taxon>Elateridae</taxon>
        <taxon>Agrypninae</taxon>
        <taxon>Pyrophorini</taxon>
        <taxon>Ignelater</taxon>
    </lineage>
</organism>
<dbReference type="PROSITE" id="PS00010">
    <property type="entry name" value="ASX_HYDROXYL"/>
    <property type="match status" value="1"/>
</dbReference>
<dbReference type="Pfam" id="PF07474">
    <property type="entry name" value="G2F"/>
    <property type="match status" value="1"/>
</dbReference>
<dbReference type="PANTHER" id="PTHR46513:SF13">
    <property type="entry name" value="EGF-LIKE DOMAIN-CONTAINING PROTEIN"/>
    <property type="match status" value="1"/>
</dbReference>
<dbReference type="GO" id="GO:0005886">
    <property type="term" value="C:plasma membrane"/>
    <property type="evidence" value="ECO:0007669"/>
    <property type="project" value="TreeGrafter"/>
</dbReference>
<dbReference type="Gene3D" id="2.120.10.30">
    <property type="entry name" value="TolB, C-terminal domain"/>
    <property type="match status" value="1"/>
</dbReference>
<dbReference type="GO" id="GO:0005509">
    <property type="term" value="F:calcium ion binding"/>
    <property type="evidence" value="ECO:0007669"/>
    <property type="project" value="InterPro"/>
</dbReference>
<evidence type="ECO:0000256" key="9">
    <source>
        <dbReference type="ARBA" id="ARBA00023180"/>
    </source>
</evidence>
<evidence type="ECO:0000313" key="14">
    <source>
        <dbReference type="EMBL" id="KAF2880542.1"/>
    </source>
</evidence>
<dbReference type="OrthoDB" id="6375837at2759"/>
<feature type="domain" description="EGF-like" evidence="12">
    <location>
        <begin position="468"/>
        <end position="509"/>
    </location>
</feature>
<dbReference type="PROSITE" id="PS50993">
    <property type="entry name" value="NIDOGEN_G2"/>
    <property type="match status" value="1"/>
</dbReference>
<keyword evidence="15" id="KW-1185">Reference proteome</keyword>
<evidence type="ECO:0000256" key="8">
    <source>
        <dbReference type="ARBA" id="ARBA00023157"/>
    </source>
</evidence>
<evidence type="ECO:0000256" key="6">
    <source>
        <dbReference type="ARBA" id="ARBA00022737"/>
    </source>
</evidence>